<keyword evidence="3" id="KW-1015">Disulfide bond</keyword>
<dbReference type="SUPFAM" id="SSF52833">
    <property type="entry name" value="Thioredoxin-like"/>
    <property type="match status" value="1"/>
</dbReference>
<protein>
    <submittedName>
        <fullName evidence="7">TlpA family protein disulfide reductase</fullName>
    </submittedName>
</protein>
<comment type="caution">
    <text evidence="7">The sequence shown here is derived from an EMBL/GenBank/DDBJ whole genome shotgun (WGS) entry which is preliminary data.</text>
</comment>
<dbReference type="GO" id="GO:0017004">
    <property type="term" value="P:cytochrome complex assembly"/>
    <property type="evidence" value="ECO:0007669"/>
    <property type="project" value="UniProtKB-KW"/>
</dbReference>
<reference evidence="7 8" key="1">
    <citation type="submission" date="2018-08" db="EMBL/GenBank/DDBJ databases">
        <title>Altererythrobacter sp.Ery1 and Ery12, the genome sequencing of novel strains in genus Alterythrobacter.</title>
        <authorList>
            <person name="Cheng H."/>
            <person name="Wu Y.-H."/>
            <person name="Fang C."/>
            <person name="Xu X.-W."/>
        </authorList>
    </citation>
    <scope>NUCLEOTIDE SEQUENCE [LARGE SCALE GENOMIC DNA]</scope>
    <source>
        <strain evidence="7 8">Ery1</strain>
    </source>
</reference>
<keyword evidence="5" id="KW-0812">Transmembrane</keyword>
<accession>A0A418NLB6</accession>
<feature type="transmembrane region" description="Helical" evidence="5">
    <location>
        <begin position="77"/>
        <end position="98"/>
    </location>
</feature>
<evidence type="ECO:0000256" key="5">
    <source>
        <dbReference type="SAM" id="Phobius"/>
    </source>
</evidence>
<dbReference type="PANTHER" id="PTHR42852">
    <property type="entry name" value="THIOL:DISULFIDE INTERCHANGE PROTEIN DSBE"/>
    <property type="match status" value="1"/>
</dbReference>
<evidence type="ECO:0000256" key="2">
    <source>
        <dbReference type="ARBA" id="ARBA00022748"/>
    </source>
</evidence>
<sequence length="266" mass="28274">MSSTVSLGPLAFAADRLLAVGLLIGFLFLVDRILVAENGRAAPATGMAVLVGLVAARVAYVVLHWEAYAVDPWTVLAFWQGGFTAWAGLLATAAILAWRMRPVRAMRRALGVLAVLAAIWFAASAMLQPEARPLPDLPVLVGMDGTEITPENLAGKPFAINLWATWCPPCRRELPMLAEEAANSDIPILLANQGENRQAVADYLLASGISPRSVVLDKQMGLMDVAGNGVLPTTIFVDAEGEIVATHVGEISRAALSDKLQQLQGD</sequence>
<proteinExistence type="predicted"/>
<keyword evidence="4" id="KW-0676">Redox-active center</keyword>
<feature type="transmembrane region" description="Helical" evidence="5">
    <location>
        <begin position="6"/>
        <end position="30"/>
    </location>
</feature>
<dbReference type="InterPro" id="IPR013740">
    <property type="entry name" value="Redoxin"/>
</dbReference>
<dbReference type="InterPro" id="IPR013766">
    <property type="entry name" value="Thioredoxin_domain"/>
</dbReference>
<dbReference type="GO" id="GO:0016491">
    <property type="term" value="F:oxidoreductase activity"/>
    <property type="evidence" value="ECO:0007669"/>
    <property type="project" value="InterPro"/>
</dbReference>
<evidence type="ECO:0000256" key="1">
    <source>
        <dbReference type="ARBA" id="ARBA00004196"/>
    </source>
</evidence>
<dbReference type="GO" id="GO:0042158">
    <property type="term" value="P:lipoprotein biosynthetic process"/>
    <property type="evidence" value="ECO:0007669"/>
    <property type="project" value="InterPro"/>
</dbReference>
<organism evidence="7 8">
    <name type="scientific">Pelagerythrobacter aerophilus</name>
    <dbReference type="NCBI Taxonomy" id="2306995"/>
    <lineage>
        <taxon>Bacteria</taxon>
        <taxon>Pseudomonadati</taxon>
        <taxon>Pseudomonadota</taxon>
        <taxon>Alphaproteobacteria</taxon>
        <taxon>Sphingomonadales</taxon>
        <taxon>Erythrobacteraceae</taxon>
        <taxon>Pelagerythrobacter</taxon>
    </lineage>
</organism>
<evidence type="ECO:0000256" key="3">
    <source>
        <dbReference type="ARBA" id="ARBA00023157"/>
    </source>
</evidence>
<evidence type="ECO:0000313" key="7">
    <source>
        <dbReference type="EMBL" id="RIV80572.1"/>
    </source>
</evidence>
<evidence type="ECO:0000259" key="6">
    <source>
        <dbReference type="PROSITE" id="PS51352"/>
    </source>
</evidence>
<dbReference type="GO" id="GO:0030313">
    <property type="term" value="C:cell envelope"/>
    <property type="evidence" value="ECO:0007669"/>
    <property type="project" value="UniProtKB-SubCell"/>
</dbReference>
<dbReference type="GO" id="GO:0008961">
    <property type="term" value="F:phosphatidylglycerol-prolipoprotein diacylglyceryl transferase activity"/>
    <property type="evidence" value="ECO:0007669"/>
    <property type="project" value="InterPro"/>
</dbReference>
<gene>
    <name evidence="7" type="ORF">D2V04_02385</name>
</gene>
<feature type="domain" description="Thioredoxin" evidence="6">
    <location>
        <begin position="128"/>
        <end position="265"/>
    </location>
</feature>
<dbReference type="InterPro" id="IPR050553">
    <property type="entry name" value="Thioredoxin_ResA/DsbE_sf"/>
</dbReference>
<dbReference type="Proteomes" id="UP000285092">
    <property type="component" value="Unassembled WGS sequence"/>
</dbReference>
<dbReference type="InterPro" id="IPR001640">
    <property type="entry name" value="Lgt"/>
</dbReference>
<dbReference type="GeneID" id="69695941"/>
<dbReference type="GO" id="GO:0005886">
    <property type="term" value="C:plasma membrane"/>
    <property type="evidence" value="ECO:0007669"/>
    <property type="project" value="InterPro"/>
</dbReference>
<dbReference type="PANTHER" id="PTHR42852:SF6">
    <property type="entry name" value="THIOL:DISULFIDE INTERCHANGE PROTEIN DSBE"/>
    <property type="match status" value="1"/>
</dbReference>
<keyword evidence="2" id="KW-0201">Cytochrome c-type biogenesis</keyword>
<evidence type="ECO:0000313" key="8">
    <source>
        <dbReference type="Proteomes" id="UP000285092"/>
    </source>
</evidence>
<name>A0A418NLB6_9SPHN</name>
<dbReference type="OrthoDB" id="9799347at2"/>
<comment type="subcellular location">
    <subcellularLocation>
        <location evidence="1">Cell envelope</location>
    </subcellularLocation>
</comment>
<dbReference type="CDD" id="cd02966">
    <property type="entry name" value="TlpA_like_family"/>
    <property type="match status" value="1"/>
</dbReference>
<feature type="transmembrane region" description="Helical" evidence="5">
    <location>
        <begin position="110"/>
        <end position="127"/>
    </location>
</feature>
<dbReference type="AlphaFoldDB" id="A0A418NLB6"/>
<dbReference type="PROSITE" id="PS51352">
    <property type="entry name" value="THIOREDOXIN_2"/>
    <property type="match status" value="1"/>
</dbReference>
<keyword evidence="8" id="KW-1185">Reference proteome</keyword>
<dbReference type="Pfam" id="PF08534">
    <property type="entry name" value="Redoxin"/>
    <property type="match status" value="1"/>
</dbReference>
<dbReference type="EMBL" id="QXFK01000009">
    <property type="protein sequence ID" value="RIV80572.1"/>
    <property type="molecule type" value="Genomic_DNA"/>
</dbReference>
<dbReference type="Pfam" id="PF01790">
    <property type="entry name" value="LGT"/>
    <property type="match status" value="1"/>
</dbReference>
<keyword evidence="5" id="KW-0472">Membrane</keyword>
<feature type="transmembrane region" description="Helical" evidence="5">
    <location>
        <begin position="42"/>
        <end position="65"/>
    </location>
</feature>
<evidence type="ECO:0000256" key="4">
    <source>
        <dbReference type="ARBA" id="ARBA00023284"/>
    </source>
</evidence>
<keyword evidence="5" id="KW-1133">Transmembrane helix</keyword>
<dbReference type="Gene3D" id="3.40.30.10">
    <property type="entry name" value="Glutaredoxin"/>
    <property type="match status" value="1"/>
</dbReference>
<dbReference type="InterPro" id="IPR036249">
    <property type="entry name" value="Thioredoxin-like_sf"/>
</dbReference>
<dbReference type="RefSeq" id="WP_119511761.1">
    <property type="nucleotide sequence ID" value="NZ_QXFK01000009.1"/>
</dbReference>